<dbReference type="Proteomes" id="UP001056384">
    <property type="component" value="Chromosome 13"/>
</dbReference>
<gene>
    <name evidence="1" type="ORF">Slin15195_G129120</name>
</gene>
<reference evidence="1" key="1">
    <citation type="submission" date="2022-06" db="EMBL/GenBank/DDBJ databases">
        <title>Complete genome sequences of two strains of the flax pathogen Septoria linicola.</title>
        <authorList>
            <person name="Lapalu N."/>
            <person name="Simon A."/>
            <person name="Demenou B."/>
            <person name="Paumier D."/>
            <person name="Guillot M.-P."/>
            <person name="Gout L."/>
            <person name="Valade R."/>
        </authorList>
    </citation>
    <scope>NUCLEOTIDE SEQUENCE</scope>
    <source>
        <strain evidence="1">SE15195</strain>
    </source>
</reference>
<protein>
    <submittedName>
        <fullName evidence="1">Uncharacterized protein</fullName>
    </submittedName>
</protein>
<name>A0A9Q9B910_9PEZI</name>
<dbReference type="AlphaFoldDB" id="A0A9Q9B910"/>
<accession>A0A9Q9B910</accession>
<evidence type="ECO:0000313" key="2">
    <source>
        <dbReference type="Proteomes" id="UP001056384"/>
    </source>
</evidence>
<dbReference type="EMBL" id="CP099430">
    <property type="protein sequence ID" value="USW59593.1"/>
    <property type="molecule type" value="Genomic_DNA"/>
</dbReference>
<dbReference type="OrthoDB" id="3798483at2759"/>
<evidence type="ECO:0000313" key="1">
    <source>
        <dbReference type="EMBL" id="USW59593.1"/>
    </source>
</evidence>
<organism evidence="1 2">
    <name type="scientific">Septoria linicola</name>
    <dbReference type="NCBI Taxonomy" id="215465"/>
    <lineage>
        <taxon>Eukaryota</taxon>
        <taxon>Fungi</taxon>
        <taxon>Dikarya</taxon>
        <taxon>Ascomycota</taxon>
        <taxon>Pezizomycotina</taxon>
        <taxon>Dothideomycetes</taxon>
        <taxon>Dothideomycetidae</taxon>
        <taxon>Mycosphaerellales</taxon>
        <taxon>Mycosphaerellaceae</taxon>
        <taxon>Septoria</taxon>
    </lineage>
</organism>
<proteinExistence type="predicted"/>
<keyword evidence="2" id="KW-1185">Reference proteome</keyword>
<sequence length="171" mass="19842">MKPTEMDYTIYQLMLVINRVQRHNCSHEYCQRKNNRTCQRGCRFYFPRTMPHDQPTVDKSLNPRHYMFDAARNDDRMNNYVRAIIAAWLANTDAAVCTDDEGATADYLAKYCSKQEKRSESLLEVGRKIAPYVNAGRPITSFFAKMLNKLVGERDISAQEEMHLLLNLPLA</sequence>